<dbReference type="InterPro" id="IPR042557">
    <property type="entry name" value="SCO4226"/>
</dbReference>
<evidence type="ECO:0000313" key="2">
    <source>
        <dbReference type="Proteomes" id="UP000000442"/>
    </source>
</evidence>
<name>C0Q912_DESAH</name>
<gene>
    <name evidence="1" type="ordered locus">HRM2_13930</name>
</gene>
<accession>C0Q912</accession>
<sequence>MAKMMQFMTVHKNPGIDFKLVQSNWQKMANMDDATWVRTYFNKNQGIRYCIWLAHDKEALIKIFNGVNVNYESILQVEETVPDLWGKEWESNLLDQELL</sequence>
<dbReference type="eggNOG" id="ENOG50336YG">
    <property type="taxonomic scope" value="Bacteria"/>
</dbReference>
<dbReference type="AlphaFoldDB" id="C0Q912"/>
<dbReference type="RefSeq" id="WP_015903289.1">
    <property type="nucleotide sequence ID" value="NC_012108.1"/>
</dbReference>
<dbReference type="Pfam" id="PF14026">
    <property type="entry name" value="SCO4226-like"/>
    <property type="match status" value="1"/>
</dbReference>
<evidence type="ECO:0008006" key="3">
    <source>
        <dbReference type="Google" id="ProtNLM"/>
    </source>
</evidence>
<dbReference type="HOGENOM" id="CLU_2315678_0_0_7"/>
<dbReference type="InterPro" id="IPR025336">
    <property type="entry name" value="SCO4226-like"/>
</dbReference>
<organism evidence="1 2">
    <name type="scientific">Desulforapulum autotrophicum (strain ATCC 43914 / DSM 3382 / VKM B-1955 / HRM2)</name>
    <name type="common">Desulfobacterium autotrophicum</name>
    <dbReference type="NCBI Taxonomy" id="177437"/>
    <lineage>
        <taxon>Bacteria</taxon>
        <taxon>Pseudomonadati</taxon>
        <taxon>Thermodesulfobacteriota</taxon>
        <taxon>Desulfobacteria</taxon>
        <taxon>Desulfobacterales</taxon>
        <taxon>Desulfobacteraceae</taxon>
        <taxon>Desulforapulum</taxon>
    </lineage>
</organism>
<proteinExistence type="predicted"/>
<reference evidence="1 2" key="1">
    <citation type="journal article" date="2009" name="Environ. Microbiol.">
        <title>Genome sequence of Desulfobacterium autotrophicum HRM2, a marine sulfate reducer oxidizing organic carbon completely to carbon dioxide.</title>
        <authorList>
            <person name="Strittmatter A.W."/>
            <person name="Liesegang H."/>
            <person name="Rabus R."/>
            <person name="Decker I."/>
            <person name="Amann J."/>
            <person name="Andres S."/>
            <person name="Henne A."/>
            <person name="Fricke W.F."/>
            <person name="Martinez-Arias R."/>
            <person name="Bartels D."/>
            <person name="Goesmann A."/>
            <person name="Krause L."/>
            <person name="Puehler A."/>
            <person name="Klenk H.P."/>
            <person name="Richter M."/>
            <person name="Schuler M."/>
            <person name="Gloeckner F.O."/>
            <person name="Meyerdierks A."/>
            <person name="Gottschalk G."/>
            <person name="Amann R."/>
        </authorList>
    </citation>
    <scope>NUCLEOTIDE SEQUENCE [LARGE SCALE GENOMIC DNA]</scope>
    <source>
        <strain evidence="2">ATCC 43914 / DSM 3382 / HRM2</strain>
    </source>
</reference>
<dbReference type="Gene3D" id="3.30.70.3090">
    <property type="entry name" value="ORF SCO4226, nickel-binding ferredoxin-like monomer"/>
    <property type="match status" value="1"/>
</dbReference>
<dbReference type="Proteomes" id="UP000000442">
    <property type="component" value="Chromosome"/>
</dbReference>
<dbReference type="OrthoDB" id="5420024at2"/>
<dbReference type="KEGG" id="dat:HRM2_13930"/>
<keyword evidence="2" id="KW-1185">Reference proteome</keyword>
<evidence type="ECO:0000313" key="1">
    <source>
        <dbReference type="EMBL" id="ACN14502.1"/>
    </source>
</evidence>
<protein>
    <recommendedName>
        <fullName evidence="3">DUF4242 domain-containing protein</fullName>
    </recommendedName>
</protein>
<dbReference type="EMBL" id="CP001087">
    <property type="protein sequence ID" value="ACN14502.1"/>
    <property type="molecule type" value="Genomic_DNA"/>
</dbReference>